<evidence type="ECO:0000256" key="3">
    <source>
        <dbReference type="ARBA" id="ARBA00022695"/>
    </source>
</evidence>
<dbReference type="Gene3D" id="1.20.272.10">
    <property type="match status" value="1"/>
</dbReference>
<dbReference type="Gene3D" id="1.10.8.60">
    <property type="match status" value="1"/>
</dbReference>
<evidence type="ECO:0000256" key="5">
    <source>
        <dbReference type="ARBA" id="ARBA00022932"/>
    </source>
</evidence>
<gene>
    <name evidence="9" type="ORF">TH606_01765</name>
</gene>
<dbReference type="InterPro" id="IPR008921">
    <property type="entry name" value="DNA_pol3_clamp-load_cplx_C"/>
</dbReference>
<reference evidence="9 10" key="1">
    <citation type="submission" date="2016-02" db="EMBL/GenBank/DDBJ databases">
        <title>Draft genome sequence of Thermodesulfatator sp. S606.</title>
        <authorList>
            <person name="Lai Q."/>
            <person name="Cao J."/>
            <person name="Dupont S."/>
            <person name="Shao Z."/>
            <person name="Jebbar M."/>
            <person name="Alain K."/>
        </authorList>
    </citation>
    <scope>NUCLEOTIDE SEQUENCE [LARGE SCALE GENOMIC DNA]</scope>
    <source>
        <strain evidence="9 10">S606</strain>
    </source>
</reference>
<keyword evidence="4" id="KW-0235">DNA replication</keyword>
<evidence type="ECO:0000313" key="9">
    <source>
        <dbReference type="EMBL" id="OAG28455.1"/>
    </source>
</evidence>
<feature type="domain" description="DNA polymerase III delta subunit-like C-terminal" evidence="8">
    <location>
        <begin position="208"/>
        <end position="345"/>
    </location>
</feature>
<evidence type="ECO:0000256" key="7">
    <source>
        <dbReference type="ARBA" id="ARBA00049244"/>
    </source>
</evidence>
<dbReference type="SUPFAM" id="SSF52540">
    <property type="entry name" value="P-loop containing nucleoside triphosphate hydrolases"/>
    <property type="match status" value="1"/>
</dbReference>
<comment type="similarity">
    <text evidence="6">Belongs to the DNA polymerase HolA subunit family.</text>
</comment>
<organism evidence="9 10">
    <name type="scientific">Thermodesulfatator autotrophicus</name>
    <dbReference type="NCBI Taxonomy" id="1795632"/>
    <lineage>
        <taxon>Bacteria</taxon>
        <taxon>Pseudomonadati</taxon>
        <taxon>Thermodesulfobacteriota</taxon>
        <taxon>Thermodesulfobacteria</taxon>
        <taxon>Thermodesulfobacteriales</taxon>
        <taxon>Thermodesulfatatoraceae</taxon>
        <taxon>Thermodesulfatator</taxon>
    </lineage>
</organism>
<dbReference type="NCBIfam" id="TIGR01128">
    <property type="entry name" value="holA"/>
    <property type="match status" value="1"/>
</dbReference>
<comment type="catalytic activity">
    <reaction evidence="7">
        <text>DNA(n) + a 2'-deoxyribonucleoside 5'-triphosphate = DNA(n+1) + diphosphate</text>
        <dbReference type="Rhea" id="RHEA:22508"/>
        <dbReference type="Rhea" id="RHEA-COMP:17339"/>
        <dbReference type="Rhea" id="RHEA-COMP:17340"/>
        <dbReference type="ChEBI" id="CHEBI:33019"/>
        <dbReference type="ChEBI" id="CHEBI:61560"/>
        <dbReference type="ChEBI" id="CHEBI:173112"/>
        <dbReference type="EC" id="2.7.7.7"/>
    </reaction>
</comment>
<evidence type="ECO:0000256" key="1">
    <source>
        <dbReference type="ARBA" id="ARBA00012417"/>
    </source>
</evidence>
<dbReference type="InterPro" id="IPR048466">
    <property type="entry name" value="DNA_pol3_delta-like_C"/>
</dbReference>
<comment type="caution">
    <text evidence="9">The sequence shown here is derived from an EMBL/GenBank/DDBJ whole genome shotgun (WGS) entry which is preliminary data.</text>
</comment>
<proteinExistence type="inferred from homology"/>
<dbReference type="STRING" id="1795632.TH606_01765"/>
<dbReference type="GO" id="GO:0006261">
    <property type="term" value="P:DNA-templated DNA replication"/>
    <property type="evidence" value="ECO:0007669"/>
    <property type="project" value="TreeGrafter"/>
</dbReference>
<dbReference type="Pfam" id="PF21694">
    <property type="entry name" value="DNA_pol3_delta_C"/>
    <property type="match status" value="1"/>
</dbReference>
<keyword evidence="10" id="KW-1185">Reference proteome</keyword>
<dbReference type="GO" id="GO:0003677">
    <property type="term" value="F:DNA binding"/>
    <property type="evidence" value="ECO:0007669"/>
    <property type="project" value="InterPro"/>
</dbReference>
<evidence type="ECO:0000256" key="6">
    <source>
        <dbReference type="ARBA" id="ARBA00034754"/>
    </source>
</evidence>
<dbReference type="PANTHER" id="PTHR34388:SF1">
    <property type="entry name" value="DNA POLYMERASE III SUBUNIT DELTA"/>
    <property type="match status" value="1"/>
</dbReference>
<dbReference type="InterPro" id="IPR005790">
    <property type="entry name" value="DNA_polIII_delta"/>
</dbReference>
<dbReference type="EC" id="2.7.7.7" evidence="1"/>
<dbReference type="SUPFAM" id="SSF48019">
    <property type="entry name" value="post-AAA+ oligomerization domain-like"/>
    <property type="match status" value="1"/>
</dbReference>
<evidence type="ECO:0000313" key="10">
    <source>
        <dbReference type="Proteomes" id="UP000076964"/>
    </source>
</evidence>
<dbReference type="InterPro" id="IPR027417">
    <property type="entry name" value="P-loop_NTPase"/>
</dbReference>
<dbReference type="AlphaFoldDB" id="A0A177E964"/>
<evidence type="ECO:0000256" key="2">
    <source>
        <dbReference type="ARBA" id="ARBA00022679"/>
    </source>
</evidence>
<dbReference type="Proteomes" id="UP000076964">
    <property type="component" value="Unassembled WGS sequence"/>
</dbReference>
<sequence>MPIFKRQHFERLLKLAQEGRIAPIYLFLGNPKIAEELSLRLFNFLKKQGHHTEKVKIAEIDQLKEKVFSPFLFGRKVVYLEEAAKALSLFDQETLSKIEENKSRLSLIFFLESLEEKHPLYKYALERAVIIPLPRKKAKDLLSYEIPELLASFGKKMERQAAEALLLLVGEDLNLLTKELEKLALYTGEKPIITVADVKEVVSPPPEQASYLLSQALFQSGPEAALKILKNLIVQGIHPLVILATLVNFFKKLYLLREVLNTYPDLASIKKYQLFQERYKKIFKELFPDKEPKELKGHPYGIFVALKQAKVFSLEDFPFIFAELAKIDMALKTGSPPEEIFYSFFLKIQHKVKPPKNKAKAVSQGSL</sequence>
<dbReference type="EMBL" id="LSFI01000005">
    <property type="protein sequence ID" value="OAG28455.1"/>
    <property type="molecule type" value="Genomic_DNA"/>
</dbReference>
<name>A0A177E964_9BACT</name>
<evidence type="ECO:0000256" key="4">
    <source>
        <dbReference type="ARBA" id="ARBA00022705"/>
    </source>
</evidence>
<dbReference type="GO" id="GO:0009360">
    <property type="term" value="C:DNA polymerase III complex"/>
    <property type="evidence" value="ECO:0007669"/>
    <property type="project" value="TreeGrafter"/>
</dbReference>
<dbReference type="RefSeq" id="WP_068540975.1">
    <property type="nucleotide sequence ID" value="NZ_LSFI01000005.1"/>
</dbReference>
<keyword evidence="2" id="KW-0808">Transferase</keyword>
<dbReference type="GO" id="GO:0003887">
    <property type="term" value="F:DNA-directed DNA polymerase activity"/>
    <property type="evidence" value="ECO:0007669"/>
    <property type="project" value="UniProtKB-KW"/>
</dbReference>
<protein>
    <recommendedName>
        <fullName evidence="1">DNA-directed DNA polymerase</fullName>
        <ecNumber evidence="1">2.7.7.7</ecNumber>
    </recommendedName>
</protein>
<dbReference type="PANTHER" id="PTHR34388">
    <property type="entry name" value="DNA POLYMERASE III SUBUNIT DELTA"/>
    <property type="match status" value="1"/>
</dbReference>
<evidence type="ECO:0000259" key="8">
    <source>
        <dbReference type="Pfam" id="PF21694"/>
    </source>
</evidence>
<accession>A0A177E964</accession>
<keyword evidence="3" id="KW-0548">Nucleotidyltransferase</keyword>
<keyword evidence="5" id="KW-0239">DNA-directed DNA polymerase</keyword>
<dbReference type="OrthoDB" id="5430039at2"/>